<gene>
    <name evidence="4" type="ORF">GCM10010862_22270</name>
</gene>
<dbReference type="EMBL" id="BSNS01000011">
    <property type="protein sequence ID" value="GLQ54968.1"/>
    <property type="molecule type" value="Genomic_DNA"/>
</dbReference>
<keyword evidence="3" id="KW-1133">Transmembrane helix</keyword>
<evidence type="ECO:0000256" key="2">
    <source>
        <dbReference type="ARBA" id="ARBA00022448"/>
    </source>
</evidence>
<feature type="transmembrane region" description="Helical" evidence="3">
    <location>
        <begin position="79"/>
        <end position="105"/>
    </location>
</feature>
<feature type="transmembrane region" description="Helical" evidence="3">
    <location>
        <begin position="194"/>
        <end position="218"/>
    </location>
</feature>
<accession>A0ABQ5W5D3</accession>
<proteinExistence type="inferred from homology"/>
<dbReference type="PANTHER" id="PTHR30413">
    <property type="entry name" value="INNER MEMBRANE TRANSPORT PERMEASE"/>
    <property type="match status" value="1"/>
</dbReference>
<evidence type="ECO:0000256" key="3">
    <source>
        <dbReference type="SAM" id="Phobius"/>
    </source>
</evidence>
<evidence type="ECO:0000313" key="4">
    <source>
        <dbReference type="EMBL" id="GLQ54968.1"/>
    </source>
</evidence>
<keyword evidence="5" id="KW-1185">Reference proteome</keyword>
<feature type="transmembrane region" description="Helical" evidence="3">
    <location>
        <begin position="126"/>
        <end position="149"/>
    </location>
</feature>
<dbReference type="PANTHER" id="PTHR30413:SF10">
    <property type="entry name" value="CAPSULE POLYSACCHARIDE EXPORT INNER-MEMBRANE PROTEIN CTRC"/>
    <property type="match status" value="1"/>
</dbReference>
<name>A0ABQ5W5D3_9HYPH</name>
<evidence type="ECO:0000256" key="1">
    <source>
        <dbReference type="ARBA" id="ARBA00007783"/>
    </source>
</evidence>
<dbReference type="RefSeq" id="WP_284340410.1">
    <property type="nucleotide sequence ID" value="NZ_BSNS01000011.1"/>
</dbReference>
<keyword evidence="3" id="KW-0812">Transmembrane</keyword>
<protein>
    <submittedName>
        <fullName evidence="4">ABC transporter permease</fullName>
    </submittedName>
</protein>
<sequence length="272" mass="30884">MNEAARKQLKPTEWNVAFHDLASGFRQWRLWTALGYEDLRHAYRRTLLGLVWIGVSFGTFALVKILIFSGLNDQSTQLFSTWVVAGFLSWQFISATITSGANVFIASEGWIKGVRLPMSTYVYQNIFKIGLQDLISLVVAIALIVLFGYYNPIGILLSLVAIPMYVLTAVPVQLLLGMLCVFSRDLQQFINTGIRLLFFATPIIWMPAPNTVLAQVSYYNPFSYFLSLFRTPILEGVIPLDAILVWFFTTLTLWGVALFVFKSYRSQLAHWL</sequence>
<feature type="transmembrane region" description="Helical" evidence="3">
    <location>
        <begin position="238"/>
        <end position="261"/>
    </location>
</feature>
<feature type="transmembrane region" description="Helical" evidence="3">
    <location>
        <begin position="47"/>
        <end position="67"/>
    </location>
</feature>
<comment type="caution">
    <text evidence="4">The sequence shown here is derived from an EMBL/GenBank/DDBJ whole genome shotgun (WGS) entry which is preliminary data.</text>
</comment>
<keyword evidence="3" id="KW-0472">Membrane</keyword>
<feature type="transmembrane region" description="Helical" evidence="3">
    <location>
        <begin position="155"/>
        <end position="182"/>
    </location>
</feature>
<keyword evidence="2" id="KW-0813">Transport</keyword>
<dbReference type="Proteomes" id="UP001156691">
    <property type="component" value="Unassembled WGS sequence"/>
</dbReference>
<comment type="similarity">
    <text evidence="1">Belongs to the ABC-2 integral membrane protein family.</text>
</comment>
<reference evidence="5" key="1">
    <citation type="journal article" date="2019" name="Int. J. Syst. Evol. Microbiol.">
        <title>The Global Catalogue of Microorganisms (GCM) 10K type strain sequencing project: providing services to taxonomists for standard genome sequencing and annotation.</title>
        <authorList>
            <consortium name="The Broad Institute Genomics Platform"/>
            <consortium name="The Broad Institute Genome Sequencing Center for Infectious Disease"/>
            <person name="Wu L."/>
            <person name="Ma J."/>
        </authorList>
    </citation>
    <scope>NUCLEOTIDE SEQUENCE [LARGE SCALE GENOMIC DNA]</scope>
    <source>
        <strain evidence="5">NBRC 112416</strain>
    </source>
</reference>
<organism evidence="4 5">
    <name type="scientific">Devosia nitrariae</name>
    <dbReference type="NCBI Taxonomy" id="2071872"/>
    <lineage>
        <taxon>Bacteria</taxon>
        <taxon>Pseudomonadati</taxon>
        <taxon>Pseudomonadota</taxon>
        <taxon>Alphaproteobacteria</taxon>
        <taxon>Hyphomicrobiales</taxon>
        <taxon>Devosiaceae</taxon>
        <taxon>Devosia</taxon>
    </lineage>
</organism>
<evidence type="ECO:0000313" key="5">
    <source>
        <dbReference type="Proteomes" id="UP001156691"/>
    </source>
</evidence>